<gene>
    <name evidence="2" type="ORF">E2C01_082405</name>
</gene>
<comment type="caution">
    <text evidence="2">The sequence shown here is derived from an EMBL/GenBank/DDBJ whole genome shotgun (WGS) entry which is preliminary data.</text>
</comment>
<protein>
    <submittedName>
        <fullName evidence="2">Uncharacterized protein</fullName>
    </submittedName>
</protein>
<keyword evidence="3" id="KW-1185">Reference proteome</keyword>
<dbReference type="EMBL" id="VSRR010074819">
    <property type="protein sequence ID" value="MPC87540.1"/>
    <property type="molecule type" value="Genomic_DNA"/>
</dbReference>
<evidence type="ECO:0000313" key="2">
    <source>
        <dbReference type="EMBL" id="MPC87540.1"/>
    </source>
</evidence>
<dbReference type="AlphaFoldDB" id="A0A5B7IS95"/>
<sequence>MEWRLTTVGAGRPWPPSRTDSLRTPRDYKLPHTDSGQNSLEYWDYTVELEMLKGPEGKHQHSHGVSVTSYEQQRGVCAGPRANPLCPAAQCDSTLTQSYYEFVQTSCRAAVCLKGWSFIHSRGVARPGVDHIA</sequence>
<feature type="compositionally biased region" description="Basic and acidic residues" evidence="1">
    <location>
        <begin position="20"/>
        <end position="32"/>
    </location>
</feature>
<reference evidence="2 3" key="1">
    <citation type="submission" date="2019-05" db="EMBL/GenBank/DDBJ databases">
        <title>Another draft genome of Portunus trituberculatus and its Hox gene families provides insights of decapod evolution.</title>
        <authorList>
            <person name="Jeong J.-H."/>
            <person name="Song I."/>
            <person name="Kim S."/>
            <person name="Choi T."/>
            <person name="Kim D."/>
            <person name="Ryu S."/>
            <person name="Kim W."/>
        </authorList>
    </citation>
    <scope>NUCLEOTIDE SEQUENCE [LARGE SCALE GENOMIC DNA]</scope>
    <source>
        <tissue evidence="2">Muscle</tissue>
    </source>
</reference>
<name>A0A5B7IS95_PORTR</name>
<organism evidence="2 3">
    <name type="scientific">Portunus trituberculatus</name>
    <name type="common">Swimming crab</name>
    <name type="synonym">Neptunus trituberculatus</name>
    <dbReference type="NCBI Taxonomy" id="210409"/>
    <lineage>
        <taxon>Eukaryota</taxon>
        <taxon>Metazoa</taxon>
        <taxon>Ecdysozoa</taxon>
        <taxon>Arthropoda</taxon>
        <taxon>Crustacea</taxon>
        <taxon>Multicrustacea</taxon>
        <taxon>Malacostraca</taxon>
        <taxon>Eumalacostraca</taxon>
        <taxon>Eucarida</taxon>
        <taxon>Decapoda</taxon>
        <taxon>Pleocyemata</taxon>
        <taxon>Brachyura</taxon>
        <taxon>Eubrachyura</taxon>
        <taxon>Portunoidea</taxon>
        <taxon>Portunidae</taxon>
        <taxon>Portuninae</taxon>
        <taxon>Portunus</taxon>
    </lineage>
</organism>
<dbReference type="OrthoDB" id="10059415at2759"/>
<proteinExistence type="predicted"/>
<dbReference type="Proteomes" id="UP000324222">
    <property type="component" value="Unassembled WGS sequence"/>
</dbReference>
<evidence type="ECO:0000256" key="1">
    <source>
        <dbReference type="SAM" id="MobiDB-lite"/>
    </source>
</evidence>
<feature type="region of interest" description="Disordered" evidence="1">
    <location>
        <begin position="1"/>
        <end position="35"/>
    </location>
</feature>
<accession>A0A5B7IS95</accession>
<evidence type="ECO:0000313" key="3">
    <source>
        <dbReference type="Proteomes" id="UP000324222"/>
    </source>
</evidence>